<dbReference type="PANTHER" id="PTHR23044:SF61">
    <property type="entry name" value="3'-5' EXORIBONUCLEASE 1-RELATED"/>
    <property type="match status" value="1"/>
</dbReference>
<dbReference type="InterPro" id="IPR051274">
    <property type="entry name" value="3-5_Exoribonuclease"/>
</dbReference>
<dbReference type="GO" id="GO:0003676">
    <property type="term" value="F:nucleic acid binding"/>
    <property type="evidence" value="ECO:0007669"/>
    <property type="project" value="InterPro"/>
</dbReference>
<proteinExistence type="predicted"/>
<evidence type="ECO:0000259" key="4">
    <source>
        <dbReference type="SMART" id="SM00479"/>
    </source>
</evidence>
<keyword evidence="3 5" id="KW-0269">Exonuclease</keyword>
<dbReference type="GO" id="GO:0000175">
    <property type="term" value="F:3'-5'-RNA exonuclease activity"/>
    <property type="evidence" value="ECO:0007669"/>
    <property type="project" value="InterPro"/>
</dbReference>
<dbReference type="InterPro" id="IPR036397">
    <property type="entry name" value="RNaseH_sf"/>
</dbReference>
<evidence type="ECO:0000256" key="1">
    <source>
        <dbReference type="ARBA" id="ARBA00022722"/>
    </source>
</evidence>
<dbReference type="SMART" id="SM00479">
    <property type="entry name" value="EXOIII"/>
    <property type="match status" value="1"/>
</dbReference>
<evidence type="ECO:0000313" key="5">
    <source>
        <dbReference type="EMBL" id="AJH01043.1"/>
    </source>
</evidence>
<evidence type="ECO:0000256" key="2">
    <source>
        <dbReference type="ARBA" id="ARBA00022801"/>
    </source>
</evidence>
<dbReference type="Gene3D" id="3.30.420.10">
    <property type="entry name" value="Ribonuclease H-like superfamily/Ribonuclease H"/>
    <property type="match status" value="1"/>
</dbReference>
<dbReference type="InterPro" id="IPR013520">
    <property type="entry name" value="Ribonucl_H"/>
</dbReference>
<dbReference type="PANTHER" id="PTHR23044">
    <property type="entry name" value="3'-5' EXONUCLEASE ERI1-RELATED"/>
    <property type="match status" value="1"/>
</dbReference>
<dbReference type="AlphaFoldDB" id="A0A0B5QSI7"/>
<dbReference type="InterPro" id="IPR012337">
    <property type="entry name" value="RNaseH-like_sf"/>
</dbReference>
<sequence>MYYVIYDLEFNQKSNASEDCNNINFSKFNDDTNIPLIPFEIIQIGAIKLDNNFEEVSTFNSLVKPTLYKTIHPYVENLTKITCDKVSSCKNFINVHEAFLEFIGDDDVLLCVWGVGDIKELYRNLGFYNLSTSYISKYIDIQKYASKYLKAPKNSRIGLRNAVEILNIPIYGEFHDALNDAYYTSEIFKRIYNKYMKPETYVPSPAKRTTEPKEVIDTEALLKQFEKMYNRELTKDEKLMIKVAYMMGKTKQFLK</sequence>
<dbReference type="Pfam" id="PF00929">
    <property type="entry name" value="RNase_T"/>
    <property type="match status" value="1"/>
</dbReference>
<accession>A0A0B5QSI7</accession>
<organism evidence="5 6">
    <name type="scientific">Clostridium beijerinckii</name>
    <name type="common">Clostridium MP</name>
    <dbReference type="NCBI Taxonomy" id="1520"/>
    <lineage>
        <taxon>Bacteria</taxon>
        <taxon>Bacillati</taxon>
        <taxon>Bacillota</taxon>
        <taxon>Clostridia</taxon>
        <taxon>Eubacteriales</taxon>
        <taxon>Clostridiaceae</taxon>
        <taxon>Clostridium</taxon>
    </lineage>
</organism>
<gene>
    <name evidence="5" type="ORF">LF65_04506</name>
</gene>
<feature type="domain" description="Exonuclease" evidence="4">
    <location>
        <begin position="2"/>
        <end position="197"/>
    </location>
</feature>
<dbReference type="OrthoDB" id="159416at2"/>
<dbReference type="Proteomes" id="UP000031866">
    <property type="component" value="Chromosome"/>
</dbReference>
<dbReference type="SUPFAM" id="SSF53098">
    <property type="entry name" value="Ribonuclease H-like"/>
    <property type="match status" value="1"/>
</dbReference>
<dbReference type="EMBL" id="CP010086">
    <property type="protein sequence ID" value="AJH01043.1"/>
    <property type="molecule type" value="Genomic_DNA"/>
</dbReference>
<dbReference type="RefSeq" id="WP_041899106.1">
    <property type="nucleotide sequence ID" value="NZ_CP010086.2"/>
</dbReference>
<dbReference type="CDD" id="cd06133">
    <property type="entry name" value="ERI-1_3'hExo_like"/>
    <property type="match status" value="1"/>
</dbReference>
<name>A0A0B5QSI7_CLOBE</name>
<reference evidence="6" key="1">
    <citation type="submission" date="2014-12" db="EMBL/GenBank/DDBJ databases">
        <title>Genome sequence of Clostridium beijerinckii strain 59B.</title>
        <authorList>
            <person name="Little G.T."/>
            <person name="Minton N.P."/>
        </authorList>
    </citation>
    <scope>NUCLEOTIDE SEQUENCE [LARGE SCALE GENOMIC DNA]</scope>
    <source>
        <strain evidence="6">59B</strain>
    </source>
</reference>
<evidence type="ECO:0000313" key="6">
    <source>
        <dbReference type="Proteomes" id="UP000031866"/>
    </source>
</evidence>
<dbReference type="InterPro" id="IPR047201">
    <property type="entry name" value="ERI-1_3'hExo-like"/>
</dbReference>
<dbReference type="STRING" id="1520.LF65_04506"/>
<protein>
    <submittedName>
        <fullName evidence="5">Exonuclease</fullName>
    </submittedName>
</protein>
<dbReference type="KEGG" id="cbei:LF65_04506"/>
<keyword evidence="2" id="KW-0378">Hydrolase</keyword>
<keyword evidence="1" id="KW-0540">Nuclease</keyword>
<evidence type="ECO:0000256" key="3">
    <source>
        <dbReference type="ARBA" id="ARBA00022839"/>
    </source>
</evidence>